<reference evidence="10" key="7">
    <citation type="journal article" date="2008" name="Nucleic Acids Res.">
        <title>The rice annotation project database (RAP-DB): 2008 update.</title>
        <authorList>
            <consortium name="The rice annotation project (RAP)"/>
        </authorList>
    </citation>
    <scope>GENOME REANNOTATION</scope>
    <source>
        <strain evidence="10">cv. Nipponbare</strain>
    </source>
</reference>
<dbReference type="EMBL" id="AP003896">
    <property type="protein sequence ID" value="BAD03084.1"/>
    <property type="molecule type" value="Genomic_DNA"/>
</dbReference>
<protein>
    <submittedName>
        <fullName evidence="7">Blue copper binding protein</fullName>
    </submittedName>
    <submittedName>
        <fullName evidence="9">Os08g0138200 protein</fullName>
    </submittedName>
</protein>
<reference evidence="7" key="1">
    <citation type="submission" date="2001-07" db="EMBL/GenBank/DDBJ databases">
        <title>Oryza sativa nipponbare(GA3) genomic DNA, chromosome 8, BAC clone:OJ1119_D01.</title>
        <authorList>
            <person name="Sasaki T."/>
            <person name="Matsumoto T."/>
            <person name="Yamamoto K."/>
        </authorList>
    </citation>
    <scope>NUCLEOTIDE SEQUENCE</scope>
</reference>
<reference evidence="8" key="2">
    <citation type="submission" date="2001-07" db="EMBL/GenBank/DDBJ databases">
        <title>Oryza sativa nipponbare(GA3) genomic DNA, chromosome 8, BAC clone:OJ1613_G04.</title>
        <authorList>
            <person name="Sasaki T."/>
            <person name="Matsumoto T."/>
            <person name="Yamamoto K."/>
        </authorList>
    </citation>
    <scope>NUCLEOTIDE SEQUENCE</scope>
</reference>
<dbReference type="GO" id="GO:0009055">
    <property type="term" value="F:electron transfer activity"/>
    <property type="evidence" value="ECO:0007669"/>
    <property type="project" value="InterPro"/>
</dbReference>
<keyword evidence="1" id="KW-0479">Metal-binding</keyword>
<dbReference type="KEGG" id="dosa:Os08g0138200"/>
<reference evidence="9" key="8">
    <citation type="submission" date="2012-08" db="EMBL/GenBank/DDBJ databases">
        <title>Oryza sativa nipponbare(GA3) genomic DNA, chromosome 8.</title>
        <authorList>
            <consortium name="IRGSP(International Rice Genome Sequencing Project)"/>
        </authorList>
    </citation>
    <scope>NUCLEOTIDE SEQUENCE</scope>
</reference>
<dbReference type="InterPro" id="IPR039391">
    <property type="entry name" value="Phytocyanin-like"/>
</dbReference>
<dbReference type="KEGG" id="osa:4344625"/>
<evidence type="ECO:0000313" key="10">
    <source>
        <dbReference type="Proteomes" id="UP000000763"/>
    </source>
</evidence>
<keyword evidence="2" id="KW-0186">Copper</keyword>
<dbReference type="FunFam" id="2.60.40.420:FF:000003">
    <property type="entry name" value="Blue copper"/>
    <property type="match status" value="1"/>
</dbReference>
<evidence type="ECO:0000256" key="4">
    <source>
        <dbReference type="SAM" id="MobiDB-lite"/>
    </source>
</evidence>
<accession>A0A5S6RBT1</accession>
<reference evidence="9 10" key="3">
    <citation type="journal article" date="2005" name="Nature">
        <title>The map-based sequence of the rice genome.</title>
        <authorList>
            <consortium name="International rice genome sequencing project (IRGSP)"/>
            <person name="Matsumoto T."/>
            <person name="Wu J."/>
            <person name="Kanamori H."/>
            <person name="Katayose Y."/>
            <person name="Fujisawa M."/>
            <person name="Namiki N."/>
            <person name="Mizuno H."/>
            <person name="Yamamoto K."/>
            <person name="Antonio B.A."/>
            <person name="Baba T."/>
            <person name="Sakata K."/>
            <person name="Nagamura Y."/>
            <person name="Aoki H."/>
            <person name="Arikawa K."/>
            <person name="Arita K."/>
            <person name="Bito T."/>
            <person name="Chiden Y."/>
            <person name="Fujitsuka N."/>
            <person name="Fukunaka R."/>
            <person name="Hamada M."/>
            <person name="Harada C."/>
            <person name="Hayashi A."/>
            <person name="Hijishita S."/>
            <person name="Honda M."/>
            <person name="Hosokawa S."/>
            <person name="Ichikawa Y."/>
            <person name="Idonuma A."/>
            <person name="Iijima M."/>
            <person name="Ikeda M."/>
            <person name="Ikeno M."/>
            <person name="Ito K."/>
            <person name="Ito S."/>
            <person name="Ito T."/>
            <person name="Ito Y."/>
            <person name="Ito Y."/>
            <person name="Iwabuchi A."/>
            <person name="Kamiya K."/>
            <person name="Karasawa W."/>
            <person name="Kurita K."/>
            <person name="Katagiri S."/>
            <person name="Kikuta A."/>
            <person name="Kobayashi H."/>
            <person name="Kobayashi N."/>
            <person name="Machita K."/>
            <person name="Maehara T."/>
            <person name="Masukawa M."/>
            <person name="Mizubayashi T."/>
            <person name="Mukai Y."/>
            <person name="Nagasaki H."/>
            <person name="Nagata Y."/>
            <person name="Naito S."/>
            <person name="Nakashima M."/>
            <person name="Nakama Y."/>
            <person name="Nakamichi Y."/>
            <person name="Nakamura M."/>
            <person name="Meguro A."/>
            <person name="Negishi M."/>
            <person name="Ohta I."/>
            <person name="Ohta T."/>
            <person name="Okamoto M."/>
            <person name="Ono N."/>
            <person name="Saji S."/>
            <person name="Sakaguchi M."/>
            <person name="Sakai K."/>
            <person name="Shibata M."/>
            <person name="Shimokawa T."/>
            <person name="Song J."/>
            <person name="Takazaki Y."/>
            <person name="Terasawa K."/>
            <person name="Tsugane M."/>
            <person name="Tsuji K."/>
            <person name="Ueda S."/>
            <person name="Waki K."/>
            <person name="Yamagata H."/>
            <person name="Yamamoto M."/>
            <person name="Yamamoto S."/>
            <person name="Yamane H."/>
            <person name="Yoshiki S."/>
            <person name="Yoshihara R."/>
            <person name="Yukawa K."/>
            <person name="Zhong H."/>
            <person name="Yano M."/>
            <person name="Yuan Q."/>
            <person name="Ouyang S."/>
            <person name="Liu J."/>
            <person name="Jones K.M."/>
            <person name="Gansberger K."/>
            <person name="Moffat K."/>
            <person name="Hill J."/>
            <person name="Bera J."/>
            <person name="Fadrosh D."/>
            <person name="Jin S."/>
            <person name="Johri S."/>
            <person name="Kim M."/>
            <person name="Overton L."/>
            <person name="Reardon M."/>
            <person name="Tsitrin T."/>
            <person name="Vuong H."/>
            <person name="Weaver B."/>
            <person name="Ciecko A."/>
            <person name="Tallon L."/>
            <person name="Jackson J."/>
            <person name="Pai G."/>
            <person name="Aken S.V."/>
            <person name="Utterback T."/>
            <person name="Reidmuller S."/>
            <person name="Feldblyum T."/>
            <person name="Hsiao J."/>
            <person name="Zismann V."/>
            <person name="Iobst S."/>
            <person name="de Vazeille A.R."/>
            <person name="Buell C.R."/>
            <person name="Ying K."/>
            <person name="Li Y."/>
            <person name="Lu T."/>
            <person name="Huang Y."/>
            <person name="Zhao Q."/>
            <person name="Feng Q."/>
            <person name="Zhang L."/>
            <person name="Zhu J."/>
            <person name="Weng Q."/>
            <person name="Mu J."/>
            <person name="Lu Y."/>
            <person name="Fan D."/>
            <person name="Liu Y."/>
            <person name="Guan J."/>
            <person name="Zhang Y."/>
            <person name="Yu S."/>
            <person name="Liu X."/>
            <person name="Zhang Y."/>
            <person name="Hong G."/>
            <person name="Han B."/>
            <person name="Choisne N."/>
            <person name="Demange N."/>
            <person name="Orjeda G."/>
            <person name="Samain S."/>
            <person name="Cattolico L."/>
            <person name="Pelletier E."/>
            <person name="Couloux A."/>
            <person name="Segurens B."/>
            <person name="Wincker P."/>
            <person name="D'Hont A."/>
            <person name="Scarpelli C."/>
            <person name="Weissenbach J."/>
            <person name="Salanoubat M."/>
            <person name="Quetier F."/>
            <person name="Yu Y."/>
            <person name="Kim H.R."/>
            <person name="Rambo T."/>
            <person name="Currie J."/>
            <person name="Collura K."/>
            <person name="Luo M."/>
            <person name="Yang T."/>
            <person name="Ammiraju J.S.S."/>
            <person name="Engler F."/>
            <person name="Soderlund C."/>
            <person name="Wing R.A."/>
            <person name="Palmer L.E."/>
            <person name="de la Bastide M."/>
            <person name="Spiegel L."/>
            <person name="Nascimento L."/>
            <person name="Zutavern T."/>
            <person name="O'Shaughnessy A."/>
            <person name="Dike S."/>
            <person name="Dedhia N."/>
            <person name="Preston R."/>
            <person name="Balija V."/>
            <person name="McCombie W.R."/>
            <person name="Chow T."/>
            <person name="Chen H."/>
            <person name="Chung M."/>
            <person name="Chen C."/>
            <person name="Shaw J."/>
            <person name="Wu H."/>
            <person name="Hsiao K."/>
            <person name="Chao Y."/>
            <person name="Chu M."/>
            <person name="Cheng C."/>
            <person name="Hour A."/>
            <person name="Lee P."/>
            <person name="Lin S."/>
            <person name="Lin Y."/>
            <person name="Liou J."/>
            <person name="Liu S."/>
            <person name="Hsing Y."/>
            <person name="Raghuvanshi S."/>
            <person name="Mohanty A."/>
            <person name="Bharti A.K."/>
            <person name="Gaur A."/>
            <person name="Gupta V."/>
            <person name="Kumar D."/>
            <person name="Ravi V."/>
            <person name="Vij S."/>
            <person name="Kapur A."/>
            <person name="Khurana P."/>
            <person name="Khurana P."/>
            <person name="Khurana J.P."/>
            <person name="Tyagi A.K."/>
            <person name="Gaikwad K."/>
            <person name="Singh A."/>
            <person name="Dalal V."/>
            <person name="Srivastava S."/>
            <person name="Dixit A."/>
            <person name="Pal A.K."/>
            <person name="Ghazi I.A."/>
            <person name="Yadav M."/>
            <person name="Pandit A."/>
            <person name="Bhargava A."/>
            <person name="Sureshbabu K."/>
            <person name="Batra K."/>
            <person name="Sharma T.R."/>
            <person name="Mohapatra T."/>
            <person name="Singh N.K."/>
            <person name="Messing J."/>
            <person name="Nelson A.B."/>
            <person name="Fuks G."/>
            <person name="Kavchok S."/>
            <person name="Keizer G."/>
            <person name="Linton E."/>
            <person name="Llaca V."/>
            <person name="Song R."/>
            <person name="Tanyolac B."/>
            <person name="Young S."/>
            <person name="Ho-Il K."/>
            <person name="Hahn J.H."/>
            <person name="Sangsakoo G."/>
            <person name="Vanavichit A."/>
            <person name="de Mattos Luiz.A.T."/>
            <person name="Zimmer P.D."/>
            <person name="Malone G."/>
            <person name="Dellagostin O."/>
            <person name="de Oliveira A.C."/>
            <person name="Bevan M."/>
            <person name="Bancroft I."/>
            <person name="Minx P."/>
            <person name="Cordum H."/>
            <person name="Wilson R."/>
            <person name="Cheng Z."/>
            <person name="Jin W."/>
            <person name="Jiang J."/>
            <person name="Leong S.A."/>
            <person name="Iwama H."/>
            <person name="Gojobori T."/>
            <person name="Itoh T."/>
            <person name="Niimura Y."/>
            <person name="Fujii Y."/>
            <person name="Habara T."/>
            <person name="Sakai H."/>
            <person name="Sato Y."/>
            <person name="Wilson G."/>
            <person name="Kumar K."/>
            <person name="McCouch S."/>
            <person name="Juretic N."/>
            <person name="Hoen D."/>
            <person name="Wright S."/>
            <person name="Bruskiewich R."/>
            <person name="Bureau T."/>
            <person name="Miyao A."/>
            <person name="Hirochika H."/>
            <person name="Nishikawa T."/>
            <person name="Kadowaki K."/>
            <person name="Sugiura M."/>
            <person name="Burr B."/>
            <person name="Sasaki T."/>
        </authorList>
    </citation>
    <scope>NUCLEOTIDE SEQUENCE [LARGE SCALE GENOMIC DNA]</scope>
    <source>
        <strain evidence="10">cv. Nipponbare</strain>
    </source>
</reference>
<dbReference type="SMR" id="A0A5S6RBT1"/>
<evidence type="ECO:0000256" key="2">
    <source>
        <dbReference type="ARBA" id="ARBA00023008"/>
    </source>
</evidence>
<reference evidence="9" key="6">
    <citation type="journal article" date="2008" name="Nucleic Acids Res.">
        <title>The Rice Annotation Project Database (RAP-DB): 2008 update.</title>
        <authorList>
            <consortium name="The Rice Annotation Project (RAP)"/>
            <person name="Tanaka T."/>
            <person name="Antonio B.A."/>
            <person name="Kikuchi S."/>
            <person name="Matsumoto T."/>
            <person name="Nagamura Y."/>
            <person name="Numa H."/>
            <person name="Sakai H."/>
            <person name="Wu J."/>
            <person name="Itoh T."/>
            <person name="Sasaki T."/>
            <person name="Aono R."/>
            <person name="Fujii Y."/>
            <person name="Habara T."/>
            <person name="Harada E."/>
            <person name="Kanno M."/>
            <person name="Kawahara Y."/>
            <person name="Kawashima H."/>
            <person name="Kubooka H."/>
            <person name="Matsuya A."/>
            <person name="Nakaoka H."/>
            <person name="Saichi N."/>
            <person name="Sanbonmatsu R."/>
            <person name="Sato Y."/>
            <person name="Shinso Y."/>
            <person name="Suzuki M."/>
            <person name="Takeda J."/>
            <person name="Tanino M."/>
            <person name="Todokoro F."/>
            <person name="Yamaguchi K."/>
            <person name="Yamamoto N."/>
            <person name="Yamasaki C."/>
            <person name="Imanishi T."/>
            <person name="Okido T."/>
            <person name="Tada M."/>
            <person name="Ikeo K."/>
            <person name="Tateno Y."/>
            <person name="Gojobori T."/>
            <person name="Lin Y.C."/>
            <person name="Wei F.J."/>
            <person name="Hsing Y.I."/>
            <person name="Zhao Q."/>
            <person name="Han B."/>
            <person name="Kramer M.R."/>
            <person name="McCombie R.W."/>
            <person name="Lonsdale D."/>
            <person name="O'Donovan C.C."/>
            <person name="Whitfield E.J."/>
            <person name="Apweiler R."/>
            <person name="Koyanagi K.O."/>
            <person name="Khurana J.P."/>
            <person name="Raghuvanshi S."/>
            <person name="Singh N.K."/>
            <person name="Tyagi A.K."/>
            <person name="Haberer G."/>
            <person name="Fujisawa M."/>
            <person name="Hosokawa S."/>
            <person name="Ito Y."/>
            <person name="Ikawa H."/>
            <person name="Shibata M."/>
            <person name="Yamamoto M."/>
            <person name="Bruskiewich R.M."/>
            <person name="Hoen D.R."/>
            <person name="Bureau TE."/>
            <person name="Namiki N."/>
            <person name="Ohyanagi H."/>
            <person name="Sakai Y."/>
            <person name="Nobushima S."/>
            <person name="Sakata K."/>
            <person name="Barrero R.A."/>
            <person name="Sato Y."/>
            <person name="Souvorov A."/>
            <person name="Smith-White B."/>
            <person name="Tatusova T."/>
            <person name="An S."/>
            <person name="An G."/>
            <person name="OOta S."/>
            <person name="Fuks G."/>
            <person name="Messing J."/>
            <person name="Christie K.R."/>
            <person name="Lieberherr D."/>
            <person name="Kim H."/>
            <person name="Zuccolo A."/>
            <person name="Wing R.A."/>
            <person name="Nobuta K."/>
            <person name="Green P.J."/>
            <person name="Lu C."/>
            <person name="Meyers BC."/>
            <person name="Chaparro C."/>
            <person name="Piegu B."/>
            <person name="Panaud O."/>
            <person name="Echeverria M."/>
        </authorList>
    </citation>
    <scope>NUCLEOTIDE SEQUENCE</scope>
</reference>
<keyword evidence="3" id="KW-0325">Glycoprotein</keyword>
<evidence type="ECO:0000256" key="3">
    <source>
        <dbReference type="ARBA" id="ARBA00023180"/>
    </source>
</evidence>
<reference evidence="9" key="4">
    <citation type="journal article" date="2006" name="Nucleic Acids Res.">
        <title>The Rice Annotation Project Database (RAP-DB): hub for Oryza sativa ssp. japonica genome information.</title>
        <authorList>
            <person name="Ohyanagi H."/>
            <person name="Tanaka T."/>
            <person name="Sakai H."/>
            <person name="Shigemoto Y."/>
            <person name="Yamaguchi K."/>
            <person name="Habara T."/>
            <person name="Fujii Y."/>
            <person name="Antonio B.A."/>
            <person name="Nagamura Y."/>
            <person name="Imanishi T."/>
            <person name="Ikeo K."/>
            <person name="Itoh T."/>
            <person name="Gojobori T."/>
            <person name="Sasaki T."/>
        </authorList>
    </citation>
    <scope>NUCLEOTIDE SEQUENCE</scope>
</reference>
<dbReference type="PANTHER" id="PTHR33021:SF466">
    <property type="entry name" value="OS08G0138100 PROTEIN"/>
    <property type="match status" value="1"/>
</dbReference>
<dbReference type="Pfam" id="PF02298">
    <property type="entry name" value="Cu_bind_like"/>
    <property type="match status" value="1"/>
</dbReference>
<dbReference type="Gramene" id="Os08t0138200-00">
    <property type="protein sequence ID" value="Os08t0138200-00"/>
    <property type="gene ID" value="Os08g0138200"/>
</dbReference>
<evidence type="ECO:0000313" key="7">
    <source>
        <dbReference type="EMBL" id="BAD03007.1"/>
    </source>
</evidence>
<dbReference type="SUPFAM" id="SSF49503">
    <property type="entry name" value="Cupredoxins"/>
    <property type="match status" value="1"/>
</dbReference>
<reference evidence="9" key="5">
    <citation type="journal article" date="2007" name="Genome Res.">
        <title>Curated Genome Annotation of Oryza sativa ssp. japonica and Comparative Genome Analysis with Arabidopsis thaliana.</title>
        <authorList>
            <consortium name="The Rice Annotation Project (RAP)"/>
            <person name="Itoh T."/>
            <person name="Tanaka T."/>
            <person name="Barrero R.A."/>
            <person name="Yamasaki C."/>
            <person name="Fujii Y."/>
            <person name="Hilton P.B."/>
            <person name="Antonio B.A."/>
            <person name="Aono H."/>
            <person name="Apweiler R."/>
            <person name="Bruskiewich R."/>
            <person name="Bureau T."/>
            <person name="Burr F."/>
            <person name="Costa de Oliveira A."/>
            <person name="Fuks G."/>
            <person name="Habara T."/>
            <person name="Haberer G."/>
            <person name="Han B."/>
            <person name="Harada E."/>
            <person name="Hiraki A.T."/>
            <person name="Hirochika H."/>
            <person name="Hoen D."/>
            <person name="Hokari H."/>
            <person name="Hosokawa S."/>
            <person name="Hsing Y."/>
            <person name="Ikawa H."/>
            <person name="Ikeo K."/>
            <person name="Imanishi T."/>
            <person name="Ito Y."/>
            <person name="Jaiswal P."/>
            <person name="Kanno M."/>
            <person name="Kawahara Y."/>
            <person name="Kawamura T."/>
            <person name="Kawashima H."/>
            <person name="Khurana J.P."/>
            <person name="Kikuchi S."/>
            <person name="Komatsu S."/>
            <person name="Koyanagi K.O."/>
            <person name="Kubooka H."/>
            <person name="Lieberherr D."/>
            <person name="Lin Y.C."/>
            <person name="Lonsdale D."/>
            <person name="Matsumoto T."/>
            <person name="Matsuya A."/>
            <person name="McCombie W.R."/>
            <person name="Messing J."/>
            <person name="Miyao A."/>
            <person name="Mulder N."/>
            <person name="Nagamura Y."/>
            <person name="Nam J."/>
            <person name="Namiki N."/>
            <person name="Numa H."/>
            <person name="Nurimoto S."/>
            <person name="O'donovan C."/>
            <person name="Ohyanagi H."/>
            <person name="Okido T."/>
            <person name="Oota S."/>
            <person name="Osato N."/>
            <person name="Palmer L.E."/>
            <person name="Quetier F."/>
            <person name="Raghuvanshi S."/>
            <person name="Saichi N."/>
            <person name="Sakai H."/>
            <person name="Sakai Y."/>
            <person name="Sakata K."/>
            <person name="Sakurai T."/>
            <person name="Sato F."/>
            <person name="Sato Y."/>
            <person name="Schoof H."/>
            <person name="Seki M."/>
            <person name="Shibata M."/>
            <person name="Shimizu Y."/>
            <person name="Shinozaki K."/>
            <person name="Shinso Y."/>
            <person name="Singh N.K."/>
            <person name="Smith-White B."/>
            <person name="Takeda J."/>
            <person name="Tanino M."/>
            <person name="Tatusova T."/>
            <person name="Thongjuea S."/>
            <person name="Todokoro F."/>
            <person name="Tsugane M."/>
            <person name="Tyagi A.K."/>
            <person name="Vanavichit A."/>
            <person name="Wang A."/>
            <person name="Wing R.A."/>
            <person name="Yamaguchi K."/>
            <person name="Yamamoto M."/>
            <person name="Yamamoto N."/>
            <person name="Yu Y."/>
            <person name="Zhang H."/>
            <person name="Zhao Q."/>
            <person name="Higo K."/>
            <person name="Burr B."/>
            <person name="Gojobori T."/>
            <person name="Sasaki T."/>
        </authorList>
    </citation>
    <scope>NUCLEOTIDE SEQUENCE</scope>
</reference>
<dbReference type="CDD" id="cd04216">
    <property type="entry name" value="Phytocyanin"/>
    <property type="match status" value="1"/>
</dbReference>
<sequence length="190" mass="18628">MAASARALLVVAVAAAAAVLATTAMGATTYTVGAPAGSWDTRTNYAQWASAATFRAGDRLVFRYSPAAHDVVEVTKAGYDACSAASPIATFNSGDDTVPLAAVGTRYFICGFPGHCAAGMKLAVKVEAAAAAPGGSSTTPSPSPSPAALPPVNGGRPVTPSSSASKSGGVVESLVGLGVGAMAAGLMVFY</sequence>
<dbReference type="Gene3D" id="2.60.40.420">
    <property type="entry name" value="Cupredoxins - blue copper proteins"/>
    <property type="match status" value="1"/>
</dbReference>
<dbReference type="Proteomes" id="UP000000763">
    <property type="component" value="Chromosome 8"/>
</dbReference>
<dbReference type="OrthoDB" id="2012800at2759"/>
<gene>
    <name evidence="9" type="ordered locus">Os08g0138200</name>
    <name evidence="7" type="ORF">OJ1119_D01.5</name>
    <name evidence="8" type="ORF">OJ1613_G04.33</name>
</gene>
<feature type="region of interest" description="Disordered" evidence="4">
    <location>
        <begin position="133"/>
        <end position="168"/>
    </location>
</feature>
<evidence type="ECO:0000256" key="5">
    <source>
        <dbReference type="SAM" id="SignalP"/>
    </source>
</evidence>
<name>A0A5S6RBT1_ORYSJ</name>
<dbReference type="EMBL" id="AP008214">
    <property type="protein sequence ID" value="BAF22872.2"/>
    <property type="molecule type" value="Genomic_DNA"/>
</dbReference>
<evidence type="ECO:0000313" key="8">
    <source>
        <dbReference type="EMBL" id="BAD03084.1"/>
    </source>
</evidence>
<evidence type="ECO:0000313" key="9">
    <source>
        <dbReference type="EMBL" id="BAF22872.2"/>
    </source>
</evidence>
<feature type="signal peptide" evidence="5">
    <location>
        <begin position="1"/>
        <end position="21"/>
    </location>
</feature>
<dbReference type="AlphaFoldDB" id="A0A5S6RBT1"/>
<keyword evidence="5" id="KW-0732">Signal</keyword>
<proteinExistence type="predicted"/>
<dbReference type="OMA" id="QWASSIK"/>
<dbReference type="GeneID" id="4344625"/>
<feature type="domain" description="Phytocyanin" evidence="6">
    <location>
        <begin position="28"/>
        <end position="128"/>
    </location>
</feature>
<reference evidence="9" key="9">
    <citation type="submission" date="2012-08" db="EMBL/GenBank/DDBJ databases">
        <title>The Second Rice Annotation Project Meeting (RAP2).</title>
        <authorList>
            <consortium name="The Rice Annotation Project (RAP)"/>
        </authorList>
    </citation>
    <scope>NUCLEOTIDE SEQUENCE</scope>
</reference>
<dbReference type="InterPro" id="IPR028871">
    <property type="entry name" value="BlueCu_1_BS"/>
</dbReference>
<dbReference type="PROSITE" id="PS00196">
    <property type="entry name" value="COPPER_BLUE"/>
    <property type="match status" value="1"/>
</dbReference>
<dbReference type="EMBL" id="AP003876">
    <property type="protein sequence ID" value="BAD03007.1"/>
    <property type="molecule type" value="Genomic_DNA"/>
</dbReference>
<organism evidence="9 10">
    <name type="scientific">Oryza sativa subsp. japonica</name>
    <name type="common">Rice</name>
    <dbReference type="NCBI Taxonomy" id="39947"/>
    <lineage>
        <taxon>Eukaryota</taxon>
        <taxon>Viridiplantae</taxon>
        <taxon>Streptophyta</taxon>
        <taxon>Embryophyta</taxon>
        <taxon>Tracheophyta</taxon>
        <taxon>Spermatophyta</taxon>
        <taxon>Magnoliopsida</taxon>
        <taxon>Liliopsida</taxon>
        <taxon>Poales</taxon>
        <taxon>Poaceae</taxon>
        <taxon>BOP clade</taxon>
        <taxon>Oryzoideae</taxon>
        <taxon>Oryzeae</taxon>
        <taxon>Oryzinae</taxon>
        <taxon>Oryza</taxon>
        <taxon>Oryza sativa</taxon>
    </lineage>
</organism>
<dbReference type="PROSITE" id="PS51485">
    <property type="entry name" value="PHYTOCYANIN"/>
    <property type="match status" value="1"/>
</dbReference>
<dbReference type="InterPro" id="IPR003245">
    <property type="entry name" value="Phytocyanin_dom"/>
</dbReference>
<evidence type="ECO:0000256" key="1">
    <source>
        <dbReference type="ARBA" id="ARBA00022723"/>
    </source>
</evidence>
<evidence type="ECO:0000259" key="6">
    <source>
        <dbReference type="PROSITE" id="PS51485"/>
    </source>
</evidence>
<dbReference type="GO" id="GO:0046872">
    <property type="term" value="F:metal ion binding"/>
    <property type="evidence" value="ECO:0007669"/>
    <property type="project" value="UniProtKB-KW"/>
</dbReference>
<dbReference type="PANTHER" id="PTHR33021">
    <property type="entry name" value="BLUE COPPER PROTEIN"/>
    <property type="match status" value="1"/>
</dbReference>
<feature type="chain" id="PRO_5038308370" evidence="5">
    <location>
        <begin position="22"/>
        <end position="190"/>
    </location>
</feature>
<dbReference type="InterPro" id="IPR008972">
    <property type="entry name" value="Cupredoxin"/>
</dbReference>